<dbReference type="RefSeq" id="XP_040746211.1">
    <property type="nucleotide sequence ID" value="XM_040892141.1"/>
</dbReference>
<dbReference type="OrthoDB" id="66510at2759"/>
<reference evidence="2 3" key="1">
    <citation type="submission" date="2016-07" db="EMBL/GenBank/DDBJ databases">
        <title>Pervasive Adenine N6-methylation of Active Genes in Fungi.</title>
        <authorList>
            <consortium name="DOE Joint Genome Institute"/>
            <person name="Mondo S.J."/>
            <person name="Dannebaum R.O."/>
            <person name="Kuo R.C."/>
            <person name="Labutti K."/>
            <person name="Haridas S."/>
            <person name="Kuo A."/>
            <person name="Salamov A."/>
            <person name="Ahrendt S.R."/>
            <person name="Lipzen A."/>
            <person name="Sullivan W."/>
            <person name="Andreopoulos W.B."/>
            <person name="Clum A."/>
            <person name="Lindquist E."/>
            <person name="Daum C."/>
            <person name="Ramamoorthy G.K."/>
            <person name="Gryganskyi A."/>
            <person name="Culley D."/>
            <person name="Magnuson J.K."/>
            <person name="James T.Y."/>
            <person name="O'Malley M.A."/>
            <person name="Stajich J.E."/>
            <person name="Spatafora J.W."/>
            <person name="Visel A."/>
            <person name="Grigoriev I.V."/>
        </authorList>
    </citation>
    <scope>NUCLEOTIDE SEQUENCE [LARGE SCALE GENOMIC DNA]</scope>
    <source>
        <strain evidence="2 3">ATCC 12442</strain>
    </source>
</reference>
<evidence type="ECO:0000256" key="1">
    <source>
        <dbReference type="SAM" id="Phobius"/>
    </source>
</evidence>
<keyword evidence="1" id="KW-0472">Membrane</keyword>
<sequence>MPKPGRWSHGPMPANPTCHCRFSFFFFVALMAASYYIEVLDNLGLVDIYVKLDQHVHQSDILLVDDSTLRLNIATTLVLPASVNAARATTSTLPAKNGSSWLRMRAPISRSTNHLQHLKSAVPLSQIDGPISADSVRGFTAICCRSCRSQLTHSARDVVVRDLPSTYWSELVECWVCHPEEDKLRINPDLLHLFEPDTGKVACQEAESKGG</sequence>
<dbReference type="EMBL" id="MCFD01000002">
    <property type="protein sequence ID" value="ORX72871.1"/>
    <property type="molecule type" value="Genomic_DNA"/>
</dbReference>
<dbReference type="AlphaFoldDB" id="A0A1Y1WH25"/>
<keyword evidence="1" id="KW-0812">Transmembrane</keyword>
<comment type="caution">
    <text evidence="2">The sequence shown here is derived from an EMBL/GenBank/DDBJ whole genome shotgun (WGS) entry which is preliminary data.</text>
</comment>
<feature type="transmembrane region" description="Helical" evidence="1">
    <location>
        <begin position="20"/>
        <end position="37"/>
    </location>
</feature>
<proteinExistence type="predicted"/>
<protein>
    <submittedName>
        <fullName evidence="2">Uncharacterized protein</fullName>
    </submittedName>
</protein>
<evidence type="ECO:0000313" key="3">
    <source>
        <dbReference type="Proteomes" id="UP000193922"/>
    </source>
</evidence>
<evidence type="ECO:0000313" key="2">
    <source>
        <dbReference type="EMBL" id="ORX72871.1"/>
    </source>
</evidence>
<dbReference type="GeneID" id="63808789"/>
<keyword evidence="3" id="KW-1185">Reference proteome</keyword>
<accession>A0A1Y1WH25</accession>
<name>A0A1Y1WH25_9FUNG</name>
<dbReference type="Proteomes" id="UP000193922">
    <property type="component" value="Unassembled WGS sequence"/>
</dbReference>
<organism evidence="2 3">
    <name type="scientific">Linderina pennispora</name>
    <dbReference type="NCBI Taxonomy" id="61395"/>
    <lineage>
        <taxon>Eukaryota</taxon>
        <taxon>Fungi</taxon>
        <taxon>Fungi incertae sedis</taxon>
        <taxon>Zoopagomycota</taxon>
        <taxon>Kickxellomycotina</taxon>
        <taxon>Kickxellomycetes</taxon>
        <taxon>Kickxellales</taxon>
        <taxon>Kickxellaceae</taxon>
        <taxon>Linderina</taxon>
    </lineage>
</organism>
<dbReference type="Pfam" id="PF09814">
    <property type="entry name" value="HECT_2"/>
    <property type="match status" value="1"/>
</dbReference>
<dbReference type="InterPro" id="IPR019193">
    <property type="entry name" value="UBQ-conj_enz_E2-bd_prot"/>
</dbReference>
<keyword evidence="1" id="KW-1133">Transmembrane helix</keyword>
<gene>
    <name evidence="2" type="ORF">DL89DRAFT_84074</name>
</gene>